<feature type="transmembrane region" description="Helical" evidence="17">
    <location>
        <begin position="233"/>
        <end position="251"/>
    </location>
</feature>
<dbReference type="GO" id="GO:0005743">
    <property type="term" value="C:mitochondrial inner membrane"/>
    <property type="evidence" value="ECO:0007669"/>
    <property type="project" value="UniProtKB-SubCell"/>
</dbReference>
<evidence type="ECO:0000259" key="18">
    <source>
        <dbReference type="Pfam" id="PF00361"/>
    </source>
</evidence>
<evidence type="ECO:0000256" key="4">
    <source>
        <dbReference type="ARBA" id="ARBA00021008"/>
    </source>
</evidence>
<dbReference type="AlphaFoldDB" id="A0A0U2VSB5"/>
<dbReference type="PANTHER" id="PTHR46552:SF1">
    <property type="entry name" value="NADH-UBIQUINONE OXIDOREDUCTASE CHAIN 2"/>
    <property type="match status" value="1"/>
</dbReference>
<dbReference type="PRINTS" id="PR01436">
    <property type="entry name" value="NADHDHGNASE2"/>
</dbReference>
<evidence type="ECO:0000256" key="11">
    <source>
        <dbReference type="ARBA" id="ARBA00022989"/>
    </source>
</evidence>
<feature type="transmembrane region" description="Helical" evidence="17">
    <location>
        <begin position="196"/>
        <end position="213"/>
    </location>
</feature>
<dbReference type="InterPro" id="IPR050175">
    <property type="entry name" value="Complex_I_Subunit_2"/>
</dbReference>
<keyword evidence="6 17" id="KW-0679">Respiratory chain</keyword>
<evidence type="ECO:0000256" key="16">
    <source>
        <dbReference type="ARBA" id="ARBA00049551"/>
    </source>
</evidence>
<keyword evidence="11 17" id="KW-1133">Transmembrane helix</keyword>
<comment type="function">
    <text evidence="17">Core subunit of the mitochondrial membrane respiratory chain NADH dehydrogenase (Complex I) which catalyzes electron transfer from NADH through the respiratory chain, using ubiquinone as an electron acceptor. Essential for the catalytic activity and assembly of complex I.</text>
</comment>
<feature type="transmembrane region" description="Helical" evidence="17">
    <location>
        <begin position="309"/>
        <end position="336"/>
    </location>
</feature>
<comment type="catalytic activity">
    <reaction evidence="16 17">
        <text>a ubiquinone + NADH + 5 H(+)(in) = a ubiquinol + NAD(+) + 4 H(+)(out)</text>
        <dbReference type="Rhea" id="RHEA:29091"/>
        <dbReference type="Rhea" id="RHEA-COMP:9565"/>
        <dbReference type="Rhea" id="RHEA-COMP:9566"/>
        <dbReference type="ChEBI" id="CHEBI:15378"/>
        <dbReference type="ChEBI" id="CHEBI:16389"/>
        <dbReference type="ChEBI" id="CHEBI:17976"/>
        <dbReference type="ChEBI" id="CHEBI:57540"/>
        <dbReference type="ChEBI" id="CHEBI:57945"/>
        <dbReference type="EC" id="7.1.1.2"/>
    </reaction>
</comment>
<protein>
    <recommendedName>
        <fullName evidence="4 17">NADH-ubiquinone oxidoreductase chain 2</fullName>
        <ecNumber evidence="3 17">7.1.1.2</ecNumber>
    </recommendedName>
</protein>
<evidence type="ECO:0000256" key="14">
    <source>
        <dbReference type="ARBA" id="ARBA00023128"/>
    </source>
</evidence>
<feature type="domain" description="NADH:quinone oxidoreductase/Mrp antiporter transmembrane" evidence="18">
    <location>
        <begin position="21"/>
        <end position="275"/>
    </location>
</feature>
<evidence type="ECO:0000313" key="19">
    <source>
        <dbReference type="EMBL" id="ALS46293.1"/>
    </source>
</evidence>
<keyword evidence="8 17" id="KW-0999">Mitochondrion inner membrane</keyword>
<comment type="subcellular location">
    <subcellularLocation>
        <location evidence="1 17">Mitochondrion inner membrane</location>
        <topology evidence="1 17">Multi-pass membrane protein</topology>
    </subcellularLocation>
</comment>
<evidence type="ECO:0000256" key="10">
    <source>
        <dbReference type="ARBA" id="ARBA00022982"/>
    </source>
</evidence>
<feature type="transmembrane region" description="Helical" evidence="17">
    <location>
        <begin position="81"/>
        <end position="98"/>
    </location>
</feature>
<keyword evidence="13 17" id="KW-0830">Ubiquinone</keyword>
<evidence type="ECO:0000256" key="6">
    <source>
        <dbReference type="ARBA" id="ARBA00022660"/>
    </source>
</evidence>
<evidence type="ECO:0000256" key="3">
    <source>
        <dbReference type="ARBA" id="ARBA00012944"/>
    </source>
</evidence>
<dbReference type="EC" id="7.1.1.2" evidence="3 17"/>
<feature type="transmembrane region" description="Helical" evidence="17">
    <location>
        <begin position="147"/>
        <end position="165"/>
    </location>
</feature>
<gene>
    <name evidence="19" type="primary">nad2</name>
</gene>
<keyword evidence="7 17" id="KW-0812">Transmembrane</keyword>
<dbReference type="GO" id="GO:0008137">
    <property type="term" value="F:NADH dehydrogenase (ubiquinone) activity"/>
    <property type="evidence" value="ECO:0007669"/>
    <property type="project" value="UniProtKB-EC"/>
</dbReference>
<feature type="transmembrane region" description="Helical" evidence="17">
    <location>
        <begin position="57"/>
        <end position="75"/>
    </location>
</feature>
<evidence type="ECO:0000256" key="2">
    <source>
        <dbReference type="ARBA" id="ARBA00007012"/>
    </source>
</evidence>
<keyword evidence="12 17" id="KW-0520">NAD</keyword>
<keyword evidence="9 17" id="KW-1278">Translocase</keyword>
<dbReference type="InterPro" id="IPR001750">
    <property type="entry name" value="ND/Mrp_TM"/>
</dbReference>
<keyword evidence="10 17" id="KW-0249">Electron transport</keyword>
<accession>A0A0U2VSB5</accession>
<dbReference type="Pfam" id="PF00361">
    <property type="entry name" value="Proton_antipo_M"/>
    <property type="match status" value="1"/>
</dbReference>
<geneLocation type="mitochondrion" evidence="19"/>
<keyword evidence="5" id="KW-0813">Transport</keyword>
<evidence type="ECO:0000256" key="7">
    <source>
        <dbReference type="ARBA" id="ARBA00022692"/>
    </source>
</evidence>
<evidence type="ECO:0000256" key="1">
    <source>
        <dbReference type="ARBA" id="ARBA00004448"/>
    </source>
</evidence>
<evidence type="ECO:0000256" key="12">
    <source>
        <dbReference type="ARBA" id="ARBA00023027"/>
    </source>
</evidence>
<reference evidence="19" key="1">
    <citation type="journal article" date="2015" name="Genome Biol. Evol.">
        <title>The Utility of Genome Skimming for Phylogenomic Analyses as Demonstrated for Glycerid Relationships (Annelida, Glyceridae).</title>
        <authorList>
            <person name="Richter S."/>
            <person name="Schwarz F."/>
            <person name="Hering L."/>
            <person name="Boggemann M."/>
            <person name="Bleidorn C."/>
        </authorList>
    </citation>
    <scope>NUCLEOTIDE SEQUENCE</scope>
    <source>
        <strain evidence="19">FS17</strain>
        <tissue evidence="19">Body wall</tissue>
    </source>
</reference>
<name>A0A0U2VSB5_9ANNE</name>
<dbReference type="InterPro" id="IPR003917">
    <property type="entry name" value="NADH_UbQ_OxRdtase_chain2"/>
</dbReference>
<evidence type="ECO:0000256" key="5">
    <source>
        <dbReference type="ARBA" id="ARBA00022448"/>
    </source>
</evidence>
<proteinExistence type="inferred from homology"/>
<dbReference type="EMBL" id="KT989325">
    <property type="protein sequence ID" value="ALS46293.1"/>
    <property type="molecule type" value="Genomic_DNA"/>
</dbReference>
<keyword evidence="15 17" id="KW-0472">Membrane</keyword>
<sequence>MPYFFLFLSTLILGSIMSISSNHWIFMWMGLEINLLSFIPLVFSSSSNQESEASVKYFLVQATGSSLLLLGSLSYYFNTNLLISSSTFFIILSVGLMMKMGVAPFHFWLPQVMSSISWFSCMCLATWQKVAPLLIINKLYMMEQNKMIMSISLLSVIMGGIGGLNQTQLRPLLAYSSISHLGWMLMGAFLSTPMMIMYFLIYSITTLSIMWILMKMQKSNNSVASLNSNSLPLLTLLMILFLSLGGLPPLLGFLPKWGMIQIMSFHNMLLMGILMLSFSLLNLFYYMNIFFNLMLTSAPLIIYKEKQNIFMISITIISTLSICIFPFIMIYAMILLHKPQSYWNFMFYSWNLIRSSSNLHKTINSSSISSTWSPSSKSPVM</sequence>
<keyword evidence="14 17" id="KW-0496">Mitochondrion</keyword>
<evidence type="ECO:0000256" key="9">
    <source>
        <dbReference type="ARBA" id="ARBA00022967"/>
    </source>
</evidence>
<dbReference type="GO" id="GO:0006120">
    <property type="term" value="P:mitochondrial electron transport, NADH to ubiquinone"/>
    <property type="evidence" value="ECO:0007669"/>
    <property type="project" value="InterPro"/>
</dbReference>
<organism evidence="19">
    <name type="scientific">Glycinde armigera</name>
    <dbReference type="NCBI Taxonomy" id="397552"/>
    <lineage>
        <taxon>Eukaryota</taxon>
        <taxon>Metazoa</taxon>
        <taxon>Spiralia</taxon>
        <taxon>Lophotrochozoa</taxon>
        <taxon>Annelida</taxon>
        <taxon>Polychaeta</taxon>
        <taxon>Errantia</taxon>
        <taxon>Phyllodocida</taxon>
        <taxon>Goniadidae</taxon>
        <taxon>Glycinde</taxon>
    </lineage>
</organism>
<evidence type="ECO:0000256" key="8">
    <source>
        <dbReference type="ARBA" id="ARBA00022792"/>
    </source>
</evidence>
<evidence type="ECO:0000256" key="13">
    <source>
        <dbReference type="ARBA" id="ARBA00023075"/>
    </source>
</evidence>
<evidence type="ECO:0000256" key="17">
    <source>
        <dbReference type="RuleBase" id="RU003403"/>
    </source>
</evidence>
<dbReference type="PANTHER" id="PTHR46552">
    <property type="entry name" value="NADH-UBIQUINONE OXIDOREDUCTASE CHAIN 2"/>
    <property type="match status" value="1"/>
</dbReference>
<comment type="similarity">
    <text evidence="2 17">Belongs to the complex I subunit 2 family.</text>
</comment>
<evidence type="ECO:0000256" key="15">
    <source>
        <dbReference type="ARBA" id="ARBA00023136"/>
    </source>
</evidence>